<evidence type="ECO:0000313" key="1">
    <source>
        <dbReference type="EMBL" id="EKM50245.1"/>
    </source>
</evidence>
<dbReference type="RefSeq" id="XP_007401432.1">
    <property type="nucleotide sequence ID" value="XM_007401370.1"/>
</dbReference>
<protein>
    <recommendedName>
        <fullName evidence="3">F-box domain-containing protein</fullName>
    </recommendedName>
</protein>
<dbReference type="AlphaFoldDB" id="K5VTX5"/>
<evidence type="ECO:0000313" key="2">
    <source>
        <dbReference type="Proteomes" id="UP000008370"/>
    </source>
</evidence>
<evidence type="ECO:0008006" key="3">
    <source>
        <dbReference type="Google" id="ProtNLM"/>
    </source>
</evidence>
<accession>K5VTX5</accession>
<dbReference type="HOGENOM" id="CLU_947004_0_0_1"/>
<name>K5VTX5_PHACS</name>
<dbReference type="GeneID" id="18911556"/>
<dbReference type="Proteomes" id="UP000008370">
    <property type="component" value="Unassembled WGS sequence"/>
</dbReference>
<dbReference type="KEGG" id="pco:PHACADRAFT_201085"/>
<proteinExistence type="predicted"/>
<sequence>MSSATGADLPPEILSYILKSFTLADSYYDLDPSRKLKHGLAGPALVCKHWSEAIRPILLRVFELCSAEDVQFLKNIVSSSEFTASCLTGAIKRIIICQEATGAKSWLHHVHGLSTQLRETEFECIVGNCAGDVASVSMANRWAPFESVPGVTPSYVRLSRLALDSVVFTSKTELAQLVDNFHTLLECNCERLTFLDPSLVVQSRRIWRRPLPDRYSLECAIQECKDMVVPNQVTLAADIVAPARHMGIDNCA</sequence>
<dbReference type="EMBL" id="JH930479">
    <property type="protein sequence ID" value="EKM50245.1"/>
    <property type="molecule type" value="Genomic_DNA"/>
</dbReference>
<keyword evidence="2" id="KW-1185">Reference proteome</keyword>
<organism evidence="1 2">
    <name type="scientific">Phanerochaete carnosa (strain HHB-10118-sp)</name>
    <name type="common">White-rot fungus</name>
    <name type="synonym">Peniophora carnosa</name>
    <dbReference type="NCBI Taxonomy" id="650164"/>
    <lineage>
        <taxon>Eukaryota</taxon>
        <taxon>Fungi</taxon>
        <taxon>Dikarya</taxon>
        <taxon>Basidiomycota</taxon>
        <taxon>Agaricomycotina</taxon>
        <taxon>Agaricomycetes</taxon>
        <taxon>Polyporales</taxon>
        <taxon>Phanerochaetaceae</taxon>
        <taxon>Phanerochaete</taxon>
    </lineage>
</organism>
<reference evidence="1 2" key="1">
    <citation type="journal article" date="2012" name="BMC Genomics">
        <title>Comparative genomics of the white-rot fungi, Phanerochaete carnosa and P. chrysosporium, to elucidate the genetic basis of the distinct wood types they colonize.</title>
        <authorList>
            <person name="Suzuki H."/>
            <person name="MacDonald J."/>
            <person name="Syed K."/>
            <person name="Salamov A."/>
            <person name="Hori C."/>
            <person name="Aerts A."/>
            <person name="Henrissat B."/>
            <person name="Wiebenga A."/>
            <person name="vanKuyk P.A."/>
            <person name="Barry K."/>
            <person name="Lindquist E."/>
            <person name="LaButti K."/>
            <person name="Lapidus A."/>
            <person name="Lucas S."/>
            <person name="Coutinho P."/>
            <person name="Gong Y."/>
            <person name="Samejima M."/>
            <person name="Mahadevan R."/>
            <person name="Abou-Zaid M."/>
            <person name="de Vries R.P."/>
            <person name="Igarashi K."/>
            <person name="Yadav J.S."/>
            <person name="Grigoriev I.V."/>
            <person name="Master E.R."/>
        </authorList>
    </citation>
    <scope>NUCLEOTIDE SEQUENCE [LARGE SCALE GENOMIC DNA]</scope>
    <source>
        <strain evidence="1 2">HHB-10118-sp</strain>
    </source>
</reference>
<gene>
    <name evidence="1" type="ORF">PHACADRAFT_201085</name>
</gene>
<dbReference type="OrthoDB" id="2804335at2759"/>
<dbReference type="InParanoid" id="K5VTX5"/>